<dbReference type="EMBL" id="OL652571">
    <property type="protein sequence ID" value="UZC78642.1"/>
    <property type="molecule type" value="mRNA"/>
</dbReference>
<protein>
    <submittedName>
        <fullName evidence="3">Uncharacterized protein</fullName>
    </submittedName>
</protein>
<evidence type="ECO:0000256" key="2">
    <source>
        <dbReference type="SAM" id="SignalP"/>
    </source>
</evidence>
<evidence type="ECO:0000313" key="3">
    <source>
        <dbReference type="EMBL" id="UZC78642.1"/>
    </source>
</evidence>
<accession>A0A9E7VCT1</accession>
<evidence type="ECO:0000256" key="1">
    <source>
        <dbReference type="SAM" id="MobiDB-lite"/>
    </source>
</evidence>
<sequence>MGPPIKVLFAVSLAVLLVQCGARKNANVKDIEVSSTDKTWADSVKDGVQDVVPIPTDEKRSVALQGLDSSIDDIVVGTEQHLEIETEYVKKIRGSIARASEVEKVKKMVKRFLQVNRRDIGQTRNSVRDIICNKYQNFKRLTTLVKPSDPDIIEPCFNNKLEPTTTRLNKIIADPQRNYRRIRRDQKALMKQSEGLYTLEQWKGFYENKVKTESVATYKNELNAIKEASLKALKTLYNAYIVWDKLDVDMKDGLKYPSDVDGKVELVQAAINTGTEFGCEAMLEALKEADRAEKRKRAAARKEAATAAQRAPGQAEIDD</sequence>
<reference evidence="3" key="1">
    <citation type="submission" date="2021-11" db="EMBL/GenBank/DDBJ databases">
        <authorList>
            <person name="Peng Z."/>
        </authorList>
    </citation>
    <scope>NUCLEOTIDE SEQUENCE</scope>
    <source>
        <strain evidence="3">BtE9</strain>
    </source>
</reference>
<feature type="chain" id="PRO_5038681398" evidence="2">
    <location>
        <begin position="23"/>
        <end position="319"/>
    </location>
</feature>
<organism evidence="3">
    <name type="scientific">Bemisia tabaci</name>
    <name type="common">Sweetpotato whitefly</name>
    <name type="synonym">Aleurodes tabaci</name>
    <dbReference type="NCBI Taxonomy" id="7038"/>
    <lineage>
        <taxon>Eukaryota</taxon>
        <taxon>Metazoa</taxon>
        <taxon>Ecdysozoa</taxon>
        <taxon>Arthropoda</taxon>
        <taxon>Hexapoda</taxon>
        <taxon>Insecta</taxon>
        <taxon>Pterygota</taxon>
        <taxon>Neoptera</taxon>
        <taxon>Paraneoptera</taxon>
        <taxon>Hemiptera</taxon>
        <taxon>Sternorrhyncha</taxon>
        <taxon>Aleyrodoidea</taxon>
        <taxon>Aleyrodidae</taxon>
        <taxon>Aleyrodinae</taxon>
        <taxon>Bemisia</taxon>
    </lineage>
</organism>
<dbReference type="AlphaFoldDB" id="A0A9E7VCT1"/>
<keyword evidence="2" id="KW-0732">Signal</keyword>
<proteinExistence type="evidence at transcript level"/>
<feature type="signal peptide" evidence="2">
    <location>
        <begin position="1"/>
        <end position="22"/>
    </location>
</feature>
<feature type="region of interest" description="Disordered" evidence="1">
    <location>
        <begin position="294"/>
        <end position="319"/>
    </location>
</feature>
<feature type="compositionally biased region" description="Low complexity" evidence="1">
    <location>
        <begin position="305"/>
        <end position="319"/>
    </location>
</feature>
<name>A0A9E7VCT1_BEMTA</name>